<dbReference type="NCBIfam" id="TIGR03534">
    <property type="entry name" value="RF_mod_PrmC"/>
    <property type="match status" value="1"/>
</dbReference>
<evidence type="ECO:0000259" key="6">
    <source>
        <dbReference type="Pfam" id="PF05175"/>
    </source>
</evidence>
<dbReference type="EMBL" id="PVYX01000002">
    <property type="protein sequence ID" value="PRX54497.1"/>
    <property type="molecule type" value="Genomic_DNA"/>
</dbReference>
<keyword evidence="3 5" id="KW-0949">S-adenosyl-L-methionine</keyword>
<dbReference type="Gene3D" id="3.40.50.150">
    <property type="entry name" value="Vaccinia Virus protein VP39"/>
    <property type="match status" value="1"/>
</dbReference>
<reference evidence="8 9" key="1">
    <citation type="submission" date="2018-03" db="EMBL/GenBank/DDBJ databases">
        <title>Genomic Encyclopedia of Archaeal and Bacterial Type Strains, Phase II (KMG-II): from individual species to whole genera.</title>
        <authorList>
            <person name="Goeker M."/>
        </authorList>
    </citation>
    <scope>NUCLEOTIDE SEQUENCE [LARGE SCALE GENOMIC DNA]</scope>
    <source>
        <strain evidence="8 9">DSM 25027</strain>
    </source>
</reference>
<organism evidence="8 9">
    <name type="scientific">Flagellimonas meridianipacifica</name>
    <dbReference type="NCBI Taxonomy" id="1080225"/>
    <lineage>
        <taxon>Bacteria</taxon>
        <taxon>Pseudomonadati</taxon>
        <taxon>Bacteroidota</taxon>
        <taxon>Flavobacteriia</taxon>
        <taxon>Flavobacteriales</taxon>
        <taxon>Flavobacteriaceae</taxon>
        <taxon>Flagellimonas</taxon>
    </lineage>
</organism>
<feature type="binding site" evidence="5">
    <location>
        <begin position="122"/>
        <end position="126"/>
    </location>
    <ligand>
        <name>S-adenosyl-L-methionine</name>
        <dbReference type="ChEBI" id="CHEBI:59789"/>
    </ligand>
</feature>
<dbReference type="GO" id="GO:0032259">
    <property type="term" value="P:methylation"/>
    <property type="evidence" value="ECO:0007669"/>
    <property type="project" value="UniProtKB-KW"/>
</dbReference>
<dbReference type="CDD" id="cd02440">
    <property type="entry name" value="AdoMet_MTases"/>
    <property type="match status" value="1"/>
</dbReference>
<evidence type="ECO:0000256" key="4">
    <source>
        <dbReference type="ARBA" id="ARBA00048391"/>
    </source>
</evidence>
<dbReference type="Pfam" id="PF17827">
    <property type="entry name" value="PrmC_N"/>
    <property type="match status" value="1"/>
</dbReference>
<evidence type="ECO:0000259" key="7">
    <source>
        <dbReference type="Pfam" id="PF17827"/>
    </source>
</evidence>
<evidence type="ECO:0000256" key="3">
    <source>
        <dbReference type="ARBA" id="ARBA00022691"/>
    </source>
</evidence>
<dbReference type="NCBIfam" id="TIGR00536">
    <property type="entry name" value="hemK_fam"/>
    <property type="match status" value="1"/>
</dbReference>
<dbReference type="EC" id="2.1.1.297" evidence="5"/>
<evidence type="ECO:0000313" key="8">
    <source>
        <dbReference type="EMBL" id="PRX54497.1"/>
    </source>
</evidence>
<dbReference type="Gene3D" id="1.10.8.10">
    <property type="entry name" value="DNA helicase RuvA subunit, C-terminal domain"/>
    <property type="match status" value="1"/>
</dbReference>
<protein>
    <recommendedName>
        <fullName evidence="5">Release factor glutamine methyltransferase</fullName>
        <shortName evidence="5">RF MTase</shortName>
        <ecNumber evidence="5">2.1.1.297</ecNumber>
    </recommendedName>
    <alternativeName>
        <fullName evidence="5">N5-glutamine methyltransferase PrmC</fullName>
    </alternativeName>
    <alternativeName>
        <fullName evidence="5">Protein-(glutamine-N5) MTase PrmC</fullName>
    </alternativeName>
    <alternativeName>
        <fullName evidence="5">Protein-glutamine N-methyltransferase PrmC</fullName>
    </alternativeName>
</protein>
<sequence length="284" mass="33057">MLLSEIKSIFHKELGQLYPKEEIDNFFYLSIEHYLGLERFILVLQPELALTKDEEQPLFETLSTLKREMPIQYILKKAHFMGLEFYVNQHVLIPRPETEELVQWILDDINYQTSDIKILDVGTGSGCIAVVLAKHLPNLEMHALDISVEALEIAKENATKNKTEVTFHQHSILDLNLKLEPKFDIIVSNPPYVRHQEKAQMRNNVKEFEPDEALFVPDDNPLLFYEAIALFANRNLKKGGFLYLEINQYLGQETKALLEAHNFLEIELRKDFFGNDRMLKGKQN</sequence>
<keyword evidence="9" id="KW-1185">Reference proteome</keyword>
<feature type="binding site" evidence="5">
    <location>
        <position position="145"/>
    </location>
    <ligand>
        <name>S-adenosyl-L-methionine</name>
        <dbReference type="ChEBI" id="CHEBI:59789"/>
    </ligand>
</feature>
<dbReference type="PROSITE" id="PS00092">
    <property type="entry name" value="N6_MTASE"/>
    <property type="match status" value="1"/>
</dbReference>
<feature type="binding site" evidence="5">
    <location>
        <position position="189"/>
    </location>
    <ligand>
        <name>S-adenosyl-L-methionine</name>
        <dbReference type="ChEBI" id="CHEBI:59789"/>
    </ligand>
</feature>
<evidence type="ECO:0000256" key="1">
    <source>
        <dbReference type="ARBA" id="ARBA00022603"/>
    </source>
</evidence>
<dbReference type="InterPro" id="IPR004556">
    <property type="entry name" value="HemK-like"/>
</dbReference>
<dbReference type="PANTHER" id="PTHR18895:SF74">
    <property type="entry name" value="MTRF1L RELEASE FACTOR GLUTAMINE METHYLTRANSFERASE"/>
    <property type="match status" value="1"/>
</dbReference>
<dbReference type="InterPro" id="IPR019874">
    <property type="entry name" value="RF_methyltr_PrmC"/>
</dbReference>
<feature type="domain" description="Methyltransferase small" evidence="6">
    <location>
        <begin position="114"/>
        <end position="198"/>
    </location>
</feature>
<dbReference type="SUPFAM" id="SSF53335">
    <property type="entry name" value="S-adenosyl-L-methionine-dependent methyltransferases"/>
    <property type="match status" value="1"/>
</dbReference>
<dbReference type="InterPro" id="IPR040758">
    <property type="entry name" value="PrmC_N"/>
</dbReference>
<gene>
    <name evidence="5" type="primary">prmC</name>
    <name evidence="8" type="ORF">CLV81_2898</name>
</gene>
<dbReference type="AlphaFoldDB" id="A0A2T0MAF5"/>
<dbReference type="GO" id="GO:0003676">
    <property type="term" value="F:nucleic acid binding"/>
    <property type="evidence" value="ECO:0007669"/>
    <property type="project" value="InterPro"/>
</dbReference>
<dbReference type="InterPro" id="IPR002052">
    <property type="entry name" value="DNA_methylase_N6_adenine_CS"/>
</dbReference>
<dbReference type="HAMAP" id="MF_02126">
    <property type="entry name" value="RF_methyltr_PrmC"/>
    <property type="match status" value="1"/>
</dbReference>
<dbReference type="InterPro" id="IPR050320">
    <property type="entry name" value="N5-glutamine_MTase"/>
</dbReference>
<proteinExistence type="inferred from homology"/>
<evidence type="ECO:0000256" key="2">
    <source>
        <dbReference type="ARBA" id="ARBA00022679"/>
    </source>
</evidence>
<dbReference type="Pfam" id="PF05175">
    <property type="entry name" value="MTS"/>
    <property type="match status" value="1"/>
</dbReference>
<dbReference type="GO" id="GO:0102559">
    <property type="term" value="F:peptide chain release factor N(5)-glutamine methyltransferase activity"/>
    <property type="evidence" value="ECO:0007669"/>
    <property type="project" value="UniProtKB-EC"/>
</dbReference>
<keyword evidence="2 5" id="KW-0808">Transferase</keyword>
<name>A0A2T0MAF5_9FLAO</name>
<evidence type="ECO:0000313" key="9">
    <source>
        <dbReference type="Proteomes" id="UP000237640"/>
    </source>
</evidence>
<comment type="caution">
    <text evidence="8">The sequence shown here is derived from an EMBL/GenBank/DDBJ whole genome shotgun (WGS) entry which is preliminary data.</text>
</comment>
<evidence type="ECO:0000256" key="5">
    <source>
        <dbReference type="HAMAP-Rule" id="MF_02126"/>
    </source>
</evidence>
<dbReference type="OrthoDB" id="9800643at2"/>
<dbReference type="Proteomes" id="UP000237640">
    <property type="component" value="Unassembled WGS sequence"/>
</dbReference>
<dbReference type="InterPro" id="IPR007848">
    <property type="entry name" value="Small_mtfrase_dom"/>
</dbReference>
<comment type="catalytic activity">
    <reaction evidence="4 5">
        <text>L-glutaminyl-[peptide chain release factor] + S-adenosyl-L-methionine = N(5)-methyl-L-glutaminyl-[peptide chain release factor] + S-adenosyl-L-homocysteine + H(+)</text>
        <dbReference type="Rhea" id="RHEA:42896"/>
        <dbReference type="Rhea" id="RHEA-COMP:10271"/>
        <dbReference type="Rhea" id="RHEA-COMP:10272"/>
        <dbReference type="ChEBI" id="CHEBI:15378"/>
        <dbReference type="ChEBI" id="CHEBI:30011"/>
        <dbReference type="ChEBI" id="CHEBI:57856"/>
        <dbReference type="ChEBI" id="CHEBI:59789"/>
        <dbReference type="ChEBI" id="CHEBI:61891"/>
        <dbReference type="EC" id="2.1.1.297"/>
    </reaction>
</comment>
<accession>A0A2T0MAF5</accession>
<dbReference type="PANTHER" id="PTHR18895">
    <property type="entry name" value="HEMK METHYLTRANSFERASE"/>
    <property type="match status" value="1"/>
</dbReference>
<dbReference type="RefSeq" id="WP_106145768.1">
    <property type="nucleotide sequence ID" value="NZ_PVYX01000002.1"/>
</dbReference>
<comment type="caution">
    <text evidence="5">Lacks conserved residue(s) required for the propagation of feature annotation.</text>
</comment>
<feature type="binding site" evidence="5">
    <location>
        <begin position="189"/>
        <end position="192"/>
    </location>
    <ligand>
        <name>substrate</name>
    </ligand>
</feature>
<comment type="similarity">
    <text evidence="5">Belongs to the protein N5-glutamine methyltransferase family. PrmC subfamily.</text>
</comment>
<feature type="domain" description="Release factor glutamine methyltransferase N-terminal" evidence="7">
    <location>
        <begin position="29"/>
        <end position="75"/>
    </location>
</feature>
<comment type="function">
    <text evidence="5">Methylates the class 1 translation termination release factors RF1/PrfA and RF2/PrfB on the glutamine residue of the universally conserved GGQ motif.</text>
</comment>
<dbReference type="InterPro" id="IPR029063">
    <property type="entry name" value="SAM-dependent_MTases_sf"/>
</dbReference>
<keyword evidence="1 5" id="KW-0489">Methyltransferase</keyword>